<protein>
    <submittedName>
        <fullName evidence="2">Uncharacterized protein</fullName>
    </submittedName>
</protein>
<accession>A0A1H7PUH2</accession>
<evidence type="ECO:0000313" key="2">
    <source>
        <dbReference type="EMBL" id="SEL39044.1"/>
    </source>
</evidence>
<organism evidence="2 3">
    <name type="scientific">Ruminococcus albus</name>
    <dbReference type="NCBI Taxonomy" id="1264"/>
    <lineage>
        <taxon>Bacteria</taxon>
        <taxon>Bacillati</taxon>
        <taxon>Bacillota</taxon>
        <taxon>Clostridia</taxon>
        <taxon>Eubacteriales</taxon>
        <taxon>Oscillospiraceae</taxon>
        <taxon>Ruminococcus</taxon>
    </lineage>
</organism>
<keyword evidence="1" id="KW-1133">Transmembrane helix</keyword>
<gene>
    <name evidence="2" type="ORF">SAMN05216469_1259</name>
</gene>
<dbReference type="EMBL" id="FOAT01000025">
    <property type="protein sequence ID" value="SEL39044.1"/>
    <property type="molecule type" value="Genomic_DNA"/>
</dbReference>
<feature type="transmembrane region" description="Helical" evidence="1">
    <location>
        <begin position="16"/>
        <end position="37"/>
    </location>
</feature>
<reference evidence="2 3" key="1">
    <citation type="submission" date="2016-10" db="EMBL/GenBank/DDBJ databases">
        <authorList>
            <person name="de Groot N.N."/>
        </authorList>
    </citation>
    <scope>NUCLEOTIDE SEQUENCE [LARGE SCALE GENOMIC DNA]</scope>
    <source>
        <strain evidence="2 3">KH2T6</strain>
    </source>
</reference>
<sequence>MIVDITEKREKGRNKIVSGCLITIILFIIAIPLLIFFSHFRIFYSFGEKEKEIIRDEFNITLDESATPEKMKLSWGHGDHCYELWLKDIDDPEEFMENCYNGSYAVIENKSDLIEFGEESISALYDYNGSLVADSSYIMYTSEYYAGYNPYYYGYVIAFYKDGDSFKAKVVDEDR</sequence>
<keyword evidence="1" id="KW-0812">Transmembrane</keyword>
<keyword evidence="1" id="KW-0472">Membrane</keyword>
<dbReference type="OrthoDB" id="1821789at2"/>
<evidence type="ECO:0000256" key="1">
    <source>
        <dbReference type="SAM" id="Phobius"/>
    </source>
</evidence>
<name>A0A1H7PUH2_RUMAL</name>
<dbReference type="AlphaFoldDB" id="A0A1H7PUH2"/>
<evidence type="ECO:0000313" key="3">
    <source>
        <dbReference type="Proteomes" id="UP000186015"/>
    </source>
</evidence>
<dbReference type="RefSeq" id="WP_074836019.1">
    <property type="nucleotide sequence ID" value="NZ_FOAT01000025.1"/>
</dbReference>
<dbReference type="Proteomes" id="UP000186015">
    <property type="component" value="Unassembled WGS sequence"/>
</dbReference>
<proteinExistence type="predicted"/>